<dbReference type="Proteomes" id="UP000830375">
    <property type="component" value="Unassembled WGS sequence"/>
</dbReference>
<evidence type="ECO:0000313" key="6">
    <source>
        <dbReference type="EMBL" id="KAI2657814.1"/>
    </source>
</evidence>
<dbReference type="InterPro" id="IPR043502">
    <property type="entry name" value="DNA/RNA_pol_sf"/>
</dbReference>
<feature type="compositionally biased region" description="Low complexity" evidence="3">
    <location>
        <begin position="693"/>
        <end position="706"/>
    </location>
</feature>
<dbReference type="Pfam" id="PF17919">
    <property type="entry name" value="RT_RNaseH_2"/>
    <property type="match status" value="1"/>
</dbReference>
<evidence type="ECO:0000259" key="5">
    <source>
        <dbReference type="Pfam" id="PF17921"/>
    </source>
</evidence>
<protein>
    <recommendedName>
        <fullName evidence="2">Gypsy retrotransposon integrase-like protein 1</fullName>
    </recommendedName>
</protein>
<dbReference type="EMBL" id="JACTAM010000013">
    <property type="protein sequence ID" value="KAI2657814.1"/>
    <property type="molecule type" value="Genomic_DNA"/>
</dbReference>
<feature type="domain" description="Reverse transcriptase/retrotransposon-derived protein RNase H-like" evidence="4">
    <location>
        <begin position="307"/>
        <end position="397"/>
    </location>
</feature>
<gene>
    <name evidence="6" type="ORF">H4Q32_009221</name>
</gene>
<feature type="compositionally biased region" description="Low complexity" evidence="3">
    <location>
        <begin position="658"/>
        <end position="678"/>
    </location>
</feature>
<dbReference type="InterPro" id="IPR050951">
    <property type="entry name" value="Retrovirus_Pol_polyprotein"/>
</dbReference>
<keyword evidence="7" id="KW-1185">Reference proteome</keyword>
<dbReference type="InterPro" id="IPR041577">
    <property type="entry name" value="RT_RNaseH_2"/>
</dbReference>
<evidence type="ECO:0000259" key="4">
    <source>
        <dbReference type="Pfam" id="PF17919"/>
    </source>
</evidence>
<dbReference type="Gene3D" id="1.10.340.70">
    <property type="match status" value="1"/>
</dbReference>
<evidence type="ECO:0000313" key="7">
    <source>
        <dbReference type="Proteomes" id="UP000830375"/>
    </source>
</evidence>
<evidence type="ECO:0000256" key="3">
    <source>
        <dbReference type="SAM" id="MobiDB-lite"/>
    </source>
</evidence>
<keyword evidence="1" id="KW-0511">Multifunctional enzyme</keyword>
<reference evidence="6 7" key="1">
    <citation type="submission" date="2022-01" db="EMBL/GenBank/DDBJ databases">
        <title>A high-quality chromosome-level genome assembly of rohu carp, Labeo rohita.</title>
        <authorList>
            <person name="Arick M.A. II"/>
            <person name="Hsu C.-Y."/>
            <person name="Magbanua Z."/>
            <person name="Pechanova O."/>
            <person name="Grover C."/>
            <person name="Miller E."/>
            <person name="Thrash A."/>
            <person name="Ezzel L."/>
            <person name="Alam S."/>
            <person name="Benzie J."/>
            <person name="Hamilton M."/>
            <person name="Karsi A."/>
            <person name="Lawrence M.L."/>
            <person name="Peterson D.G."/>
        </authorList>
    </citation>
    <scope>NUCLEOTIDE SEQUENCE [LARGE SCALE GENOMIC DNA]</scope>
    <source>
        <strain evidence="7">BAU-BD-2019</strain>
        <tissue evidence="6">Blood</tissue>
    </source>
</reference>
<dbReference type="InterPro" id="IPR041588">
    <property type="entry name" value="Integrase_H2C2"/>
</dbReference>
<dbReference type="SUPFAM" id="SSF56672">
    <property type="entry name" value="DNA/RNA polymerases"/>
    <property type="match status" value="1"/>
</dbReference>
<dbReference type="PANTHER" id="PTHR37984:SF5">
    <property type="entry name" value="PROTEIN NYNRIN-LIKE"/>
    <property type="match status" value="1"/>
</dbReference>
<organism evidence="6 7">
    <name type="scientific">Labeo rohita</name>
    <name type="common">Indian major carp</name>
    <name type="synonym">Cyprinus rohita</name>
    <dbReference type="NCBI Taxonomy" id="84645"/>
    <lineage>
        <taxon>Eukaryota</taxon>
        <taxon>Metazoa</taxon>
        <taxon>Chordata</taxon>
        <taxon>Craniata</taxon>
        <taxon>Vertebrata</taxon>
        <taxon>Euteleostomi</taxon>
        <taxon>Actinopterygii</taxon>
        <taxon>Neopterygii</taxon>
        <taxon>Teleostei</taxon>
        <taxon>Ostariophysi</taxon>
        <taxon>Cypriniformes</taxon>
        <taxon>Cyprinidae</taxon>
        <taxon>Labeoninae</taxon>
        <taxon>Labeonini</taxon>
        <taxon>Labeo</taxon>
    </lineage>
</organism>
<dbReference type="Pfam" id="PF17921">
    <property type="entry name" value="Integrase_H2C2"/>
    <property type="match status" value="1"/>
</dbReference>
<dbReference type="Gene3D" id="3.30.70.270">
    <property type="match status" value="2"/>
</dbReference>
<accession>A0ABQ8M4J5</accession>
<evidence type="ECO:0000256" key="1">
    <source>
        <dbReference type="ARBA" id="ARBA00023268"/>
    </source>
</evidence>
<name>A0ABQ8M4J5_LABRO</name>
<comment type="caution">
    <text evidence="6">The sequence shown here is derived from an EMBL/GenBank/DDBJ whole genome shotgun (WGS) entry which is preliminary data.</text>
</comment>
<feature type="region of interest" description="Disordered" evidence="3">
    <location>
        <begin position="658"/>
        <end position="731"/>
    </location>
</feature>
<evidence type="ECO:0000256" key="2">
    <source>
        <dbReference type="ARBA" id="ARBA00039658"/>
    </source>
</evidence>
<proteinExistence type="predicted"/>
<dbReference type="Gene3D" id="3.10.20.370">
    <property type="match status" value="1"/>
</dbReference>
<sequence length="731" mass="82152">MCAHKEKIPAVLGMNIIRECYVNLFNEHGTELFQIPQIRSATPAWKQALRCCQKRVGAGTVTMVPVTCPQVSGAVIEFLLELLAPEENALPEGLLLSPSLVYAERGLVYAPIVNVGSTEVWVAPRRIIVLKCQFMSLNRYLVATLTFPLLKDFRNRKWNRREKMLIEESLDALTGARWFSTLDLASGYNQVEEHLLWLEEVFKRLQQEGLKFKMSKCSFFQKQIKYLGHLVSEQGVATDPDKVAAVKEWGRPVHLAELRSFLGFASYYRRFIEGFAKLAKPLHELVTRLSGSAKKGKTLRLPLASVWNAECESSFQTLKAKLVTAPVLTYADFHKPFVVEIDASHQGLGAILSQEQDGKHRPIAYASRGLRRTERNMENYSSMKLECLALKWATSKLGALEQRWLSQLASFNFVIKHRPGRQQLRERPLEQVVVSVSEVAALPGHSQEDLSYLQKADPIIGPVMKAWKAGSVLCSSELAGMDRAVKELSRQWDRLREKDGCLYRVSNTPDGHRETYQLLLPQKLQREVFSSLHDSHGHQGKDRTEELVKRHCYWPGMMRDVERWCRECQRCILAKAAQPKTKGEILKVTLLVSYVSTAYRRVALPRTIHRVVREPGEQGAVYSVVPMSQIGPMKQVHRMEMRKALIDSVSSEVDPIVSDEAASSSSGSATDSDSDAASGVLLQRDYDVPPLTVAEDSASESSAVSETQPLGLLRSGRSTAGQHSNPHRLPR</sequence>
<dbReference type="PANTHER" id="PTHR37984">
    <property type="entry name" value="PROTEIN CBG26694"/>
    <property type="match status" value="1"/>
</dbReference>
<dbReference type="InterPro" id="IPR043128">
    <property type="entry name" value="Rev_trsase/Diguanyl_cyclase"/>
</dbReference>
<feature type="domain" description="Integrase zinc-binding" evidence="5">
    <location>
        <begin position="521"/>
        <end position="576"/>
    </location>
</feature>